<dbReference type="Pfam" id="PF14534">
    <property type="entry name" value="DUF4440"/>
    <property type="match status" value="1"/>
</dbReference>
<dbReference type="PROSITE" id="PS51257">
    <property type="entry name" value="PROKAR_LIPOPROTEIN"/>
    <property type="match status" value="1"/>
</dbReference>
<dbReference type="InterPro" id="IPR032710">
    <property type="entry name" value="NTF2-like_dom_sf"/>
</dbReference>
<dbReference type="InterPro" id="IPR027843">
    <property type="entry name" value="DUF4440"/>
</dbReference>
<organism evidence="2 3">
    <name type="scientific">Winogradskyella vincentii</name>
    <dbReference type="NCBI Taxonomy" id="2877122"/>
    <lineage>
        <taxon>Bacteria</taxon>
        <taxon>Pseudomonadati</taxon>
        <taxon>Bacteroidota</taxon>
        <taxon>Flavobacteriia</taxon>
        <taxon>Flavobacteriales</taxon>
        <taxon>Flavobacteriaceae</taxon>
        <taxon>Winogradskyella</taxon>
    </lineage>
</organism>
<dbReference type="SUPFAM" id="SSF54427">
    <property type="entry name" value="NTF2-like"/>
    <property type="match status" value="1"/>
</dbReference>
<feature type="domain" description="DUF4440" evidence="1">
    <location>
        <begin position="32"/>
        <end position="148"/>
    </location>
</feature>
<accession>A0ABS7XWA8</accession>
<sequence>MRVYLYIILIASFTYSCNEKVEFDIEKEREEILKLHNQQRDNHFNKDSIAFANQLSDNFISVNRGKITMPTKEENIKRYNSYFSSVNFVKWDDVSDPIIRFSEDGSLAYTIVNKIVEVTYKDDDGNTSNSATHFAWTAIYKKYNGEWKTDCVTSTQIPSE</sequence>
<dbReference type="Proteomes" id="UP001198402">
    <property type="component" value="Unassembled WGS sequence"/>
</dbReference>
<gene>
    <name evidence="2" type="ORF">LBV24_00415</name>
</gene>
<evidence type="ECO:0000313" key="3">
    <source>
        <dbReference type="Proteomes" id="UP001198402"/>
    </source>
</evidence>
<dbReference type="EMBL" id="JAIUJS010000001">
    <property type="protein sequence ID" value="MCA0151656.1"/>
    <property type="molecule type" value="Genomic_DNA"/>
</dbReference>
<evidence type="ECO:0000259" key="1">
    <source>
        <dbReference type="Pfam" id="PF14534"/>
    </source>
</evidence>
<reference evidence="3" key="1">
    <citation type="submission" date="2023-07" db="EMBL/GenBank/DDBJ databases">
        <authorList>
            <person name="Yue Y."/>
        </authorList>
    </citation>
    <scope>NUCLEOTIDE SEQUENCE [LARGE SCALE GENOMIC DNA]</scope>
    <source>
        <strain evidence="3">2Y89</strain>
    </source>
</reference>
<proteinExistence type="predicted"/>
<protein>
    <submittedName>
        <fullName evidence="2">Nuclear transport factor 2 family protein</fullName>
    </submittedName>
</protein>
<name>A0ABS7XWA8_9FLAO</name>
<dbReference type="Gene3D" id="3.10.450.50">
    <property type="match status" value="1"/>
</dbReference>
<dbReference type="RefSeq" id="WP_224476631.1">
    <property type="nucleotide sequence ID" value="NZ_JAIUJS010000001.1"/>
</dbReference>
<evidence type="ECO:0000313" key="2">
    <source>
        <dbReference type="EMBL" id="MCA0151656.1"/>
    </source>
</evidence>
<keyword evidence="3" id="KW-1185">Reference proteome</keyword>
<comment type="caution">
    <text evidence="2">The sequence shown here is derived from an EMBL/GenBank/DDBJ whole genome shotgun (WGS) entry which is preliminary data.</text>
</comment>